<evidence type="ECO:0000313" key="2">
    <source>
        <dbReference type="Proteomes" id="UP001501074"/>
    </source>
</evidence>
<protein>
    <submittedName>
        <fullName evidence="1">Uncharacterized protein</fullName>
    </submittedName>
</protein>
<dbReference type="RefSeq" id="WP_231482021.1">
    <property type="nucleotide sequence ID" value="NZ_BAAAZO010000004.1"/>
</dbReference>
<dbReference type="Proteomes" id="UP001501074">
    <property type="component" value="Unassembled WGS sequence"/>
</dbReference>
<name>A0ABP6ZPF8_9ACTN</name>
<organism evidence="1 2">
    <name type="scientific">Kineosporia mesophila</name>
    <dbReference type="NCBI Taxonomy" id="566012"/>
    <lineage>
        <taxon>Bacteria</taxon>
        <taxon>Bacillati</taxon>
        <taxon>Actinomycetota</taxon>
        <taxon>Actinomycetes</taxon>
        <taxon>Kineosporiales</taxon>
        <taxon>Kineosporiaceae</taxon>
        <taxon>Kineosporia</taxon>
    </lineage>
</organism>
<accession>A0ABP6ZPF8</accession>
<keyword evidence="2" id="KW-1185">Reference proteome</keyword>
<gene>
    <name evidence="1" type="ORF">GCM10022223_31040</name>
</gene>
<sequence>MERRPPSRFLKLVIGLGLAVALISATARSDSGHLPHLPGISWPGGSDCHALDLASPAPFGVPI</sequence>
<reference evidence="2" key="1">
    <citation type="journal article" date="2019" name="Int. J. Syst. Evol. Microbiol.">
        <title>The Global Catalogue of Microorganisms (GCM) 10K type strain sequencing project: providing services to taxonomists for standard genome sequencing and annotation.</title>
        <authorList>
            <consortium name="The Broad Institute Genomics Platform"/>
            <consortium name="The Broad Institute Genome Sequencing Center for Infectious Disease"/>
            <person name="Wu L."/>
            <person name="Ma J."/>
        </authorList>
    </citation>
    <scope>NUCLEOTIDE SEQUENCE [LARGE SCALE GENOMIC DNA]</scope>
    <source>
        <strain evidence="2">JCM 16902</strain>
    </source>
</reference>
<dbReference type="EMBL" id="BAAAZO010000004">
    <property type="protein sequence ID" value="GAA3612721.1"/>
    <property type="molecule type" value="Genomic_DNA"/>
</dbReference>
<comment type="caution">
    <text evidence="1">The sequence shown here is derived from an EMBL/GenBank/DDBJ whole genome shotgun (WGS) entry which is preliminary data.</text>
</comment>
<evidence type="ECO:0000313" key="1">
    <source>
        <dbReference type="EMBL" id="GAA3612721.1"/>
    </source>
</evidence>
<proteinExistence type="predicted"/>